<evidence type="ECO:0000313" key="7">
    <source>
        <dbReference type="EMBL" id="AKF07559.1"/>
    </source>
</evidence>
<feature type="domain" description="J" evidence="6">
    <location>
        <begin position="4"/>
        <end position="78"/>
    </location>
</feature>
<dbReference type="SMART" id="SM00271">
    <property type="entry name" value="DnaJ"/>
    <property type="match status" value="1"/>
</dbReference>
<evidence type="ECO:0000256" key="5">
    <source>
        <dbReference type="SAM" id="Coils"/>
    </source>
</evidence>
<keyword evidence="5" id="KW-0175">Coiled coil</keyword>
<dbReference type="GO" id="GO:0051087">
    <property type="term" value="F:protein-folding chaperone binding"/>
    <property type="evidence" value="ECO:0007669"/>
    <property type="project" value="InterPro"/>
</dbReference>
<dbReference type="CDD" id="cd06257">
    <property type="entry name" value="DnaJ"/>
    <property type="match status" value="1"/>
</dbReference>
<dbReference type="PANTHER" id="PTHR14021:SF15">
    <property type="entry name" value="IRON-SULFUR CLUSTER CO-CHAPERONE PROTEIN HSCB"/>
    <property type="match status" value="1"/>
</dbReference>
<comment type="subunit">
    <text evidence="4">Interacts with HscA and stimulates its ATPase activity.</text>
</comment>
<dbReference type="InterPro" id="IPR004640">
    <property type="entry name" value="HscB"/>
</dbReference>
<dbReference type="GO" id="GO:0006457">
    <property type="term" value="P:protein folding"/>
    <property type="evidence" value="ECO:0007669"/>
    <property type="project" value="UniProtKB-UniRule"/>
</dbReference>
<dbReference type="SUPFAM" id="SSF46565">
    <property type="entry name" value="Chaperone J-domain"/>
    <property type="match status" value="1"/>
</dbReference>
<dbReference type="InterPro" id="IPR036386">
    <property type="entry name" value="HscB_C_sf"/>
</dbReference>
<dbReference type="PROSITE" id="PS50076">
    <property type="entry name" value="DNAJ_2"/>
    <property type="match status" value="1"/>
</dbReference>
<keyword evidence="2 4" id="KW-0143">Chaperone</keyword>
<evidence type="ECO:0000256" key="3">
    <source>
        <dbReference type="ARBA" id="ARBA00025596"/>
    </source>
</evidence>
<comment type="similarity">
    <text evidence="1 4">Belongs to the HscB family.</text>
</comment>
<dbReference type="InterPro" id="IPR001623">
    <property type="entry name" value="DnaJ_domain"/>
</dbReference>
<evidence type="ECO:0000256" key="2">
    <source>
        <dbReference type="ARBA" id="ARBA00023186"/>
    </source>
</evidence>
<comment type="function">
    <text evidence="3 4">Co-chaperone involved in the maturation of iron-sulfur cluster-containing proteins. Seems to help targeting proteins to be folded toward HscA.</text>
</comment>
<dbReference type="InterPro" id="IPR036869">
    <property type="entry name" value="J_dom_sf"/>
</dbReference>
<organism evidence="7 8">
    <name type="scientific">Sandaracinus amylolyticus</name>
    <dbReference type="NCBI Taxonomy" id="927083"/>
    <lineage>
        <taxon>Bacteria</taxon>
        <taxon>Pseudomonadati</taxon>
        <taxon>Myxococcota</taxon>
        <taxon>Polyangia</taxon>
        <taxon>Polyangiales</taxon>
        <taxon>Sandaracinaceae</taxon>
        <taxon>Sandaracinus</taxon>
    </lineage>
</organism>
<accession>A0A0F6SFU6</accession>
<gene>
    <name evidence="4" type="primary">hscB</name>
    <name evidence="7" type="ORF">DB32_004708</name>
</gene>
<evidence type="ECO:0000256" key="1">
    <source>
        <dbReference type="ARBA" id="ARBA00010476"/>
    </source>
</evidence>
<dbReference type="SUPFAM" id="SSF47144">
    <property type="entry name" value="HSC20 (HSCB), C-terminal oligomerisation domain"/>
    <property type="match status" value="1"/>
</dbReference>
<dbReference type="Pfam" id="PF07743">
    <property type="entry name" value="HSCB_C"/>
    <property type="match status" value="1"/>
</dbReference>
<dbReference type="Pfam" id="PF00226">
    <property type="entry name" value="DnaJ"/>
    <property type="match status" value="1"/>
</dbReference>
<proteinExistence type="inferred from homology"/>
<dbReference type="AlphaFoldDB" id="A0A0F6SFU6"/>
<dbReference type="NCBIfam" id="TIGR00714">
    <property type="entry name" value="hscB"/>
    <property type="match status" value="1"/>
</dbReference>
<keyword evidence="8" id="KW-1185">Reference proteome</keyword>
<dbReference type="KEGG" id="samy:DB32_004708"/>
<dbReference type="GO" id="GO:0044571">
    <property type="term" value="P:[2Fe-2S] cluster assembly"/>
    <property type="evidence" value="ECO:0007669"/>
    <property type="project" value="InterPro"/>
</dbReference>
<dbReference type="PANTHER" id="PTHR14021">
    <property type="entry name" value="IRON-SULFUR CLUSTER CO-CHAPERONE PROTEIN HSCB"/>
    <property type="match status" value="1"/>
</dbReference>
<dbReference type="STRING" id="927083.DB32_004708"/>
<name>A0A0F6SFU6_9BACT</name>
<dbReference type="OrthoDB" id="287587at2"/>
<evidence type="ECO:0000313" key="8">
    <source>
        <dbReference type="Proteomes" id="UP000034883"/>
    </source>
</evidence>
<dbReference type="GO" id="GO:0001671">
    <property type="term" value="F:ATPase activator activity"/>
    <property type="evidence" value="ECO:0007669"/>
    <property type="project" value="InterPro"/>
</dbReference>
<dbReference type="HAMAP" id="MF_00682">
    <property type="entry name" value="HscB"/>
    <property type="match status" value="1"/>
</dbReference>
<reference evidence="7 8" key="1">
    <citation type="submission" date="2015-03" db="EMBL/GenBank/DDBJ databases">
        <title>Genome assembly of Sandaracinus amylolyticus DSM 53668.</title>
        <authorList>
            <person name="Sharma G."/>
            <person name="Subramanian S."/>
        </authorList>
    </citation>
    <scope>NUCLEOTIDE SEQUENCE [LARGE SCALE GENOMIC DNA]</scope>
    <source>
        <strain evidence="7 8">DSM 53668</strain>
    </source>
</reference>
<evidence type="ECO:0000259" key="6">
    <source>
        <dbReference type="PROSITE" id="PS50076"/>
    </source>
</evidence>
<evidence type="ECO:0000256" key="4">
    <source>
        <dbReference type="HAMAP-Rule" id="MF_00682"/>
    </source>
</evidence>
<dbReference type="GO" id="GO:0051259">
    <property type="term" value="P:protein complex oligomerization"/>
    <property type="evidence" value="ECO:0007669"/>
    <property type="project" value="InterPro"/>
</dbReference>
<dbReference type="Gene3D" id="1.10.287.110">
    <property type="entry name" value="DnaJ domain"/>
    <property type="match status" value="1"/>
</dbReference>
<dbReference type="EMBL" id="CP011125">
    <property type="protein sequence ID" value="AKF07559.1"/>
    <property type="molecule type" value="Genomic_DNA"/>
</dbReference>
<dbReference type="Proteomes" id="UP000034883">
    <property type="component" value="Chromosome"/>
</dbReference>
<protein>
    <recommendedName>
        <fullName evidence="4">Co-chaperone protein HscB homolog</fullName>
    </recommendedName>
</protein>
<dbReference type="InterPro" id="IPR009073">
    <property type="entry name" value="HscB_oligo_C"/>
</dbReference>
<feature type="coiled-coil region" evidence="5">
    <location>
        <begin position="111"/>
        <end position="138"/>
    </location>
</feature>
<dbReference type="Gene3D" id="1.20.1280.20">
    <property type="entry name" value="HscB, C-terminal domain"/>
    <property type="match status" value="1"/>
</dbReference>
<dbReference type="RefSeq" id="WP_053234804.1">
    <property type="nucleotide sequence ID" value="NZ_CP011125.1"/>
</dbReference>
<sequence length="171" mass="19829">MSTDPFRTLGLPARFDLDAQEIERRYRELQKALHPDRFVGASAQERRLSLSKAVEVNEAYRTLRDDLARARALLALRGHDVKDGQPADPEFLMDVMERREALSEARSARDVGKARALAEKVRRENDRARQEITTLFEREAEPARIADVLSKMRYYRRFLDEVEVIEEEALS</sequence>